<evidence type="ECO:0000313" key="2">
    <source>
        <dbReference type="EMBL" id="KYP51408.1"/>
    </source>
</evidence>
<evidence type="ECO:0000313" key="3">
    <source>
        <dbReference type="Proteomes" id="UP000075243"/>
    </source>
</evidence>
<organism evidence="2 3">
    <name type="scientific">Cajanus cajan</name>
    <name type="common">Pigeon pea</name>
    <name type="synonym">Cajanus indicus</name>
    <dbReference type="NCBI Taxonomy" id="3821"/>
    <lineage>
        <taxon>Eukaryota</taxon>
        <taxon>Viridiplantae</taxon>
        <taxon>Streptophyta</taxon>
        <taxon>Embryophyta</taxon>
        <taxon>Tracheophyta</taxon>
        <taxon>Spermatophyta</taxon>
        <taxon>Magnoliopsida</taxon>
        <taxon>eudicotyledons</taxon>
        <taxon>Gunneridae</taxon>
        <taxon>Pentapetalae</taxon>
        <taxon>rosids</taxon>
        <taxon>fabids</taxon>
        <taxon>Fabales</taxon>
        <taxon>Fabaceae</taxon>
        <taxon>Papilionoideae</taxon>
        <taxon>50 kb inversion clade</taxon>
        <taxon>NPAAA clade</taxon>
        <taxon>indigoferoid/millettioid clade</taxon>
        <taxon>Phaseoleae</taxon>
        <taxon>Cajanus</taxon>
    </lineage>
</organism>
<dbReference type="Proteomes" id="UP000075243">
    <property type="component" value="Unassembled WGS sequence"/>
</dbReference>
<keyword evidence="3" id="KW-1185">Reference proteome</keyword>
<dbReference type="EMBL" id="KQ483438">
    <property type="protein sequence ID" value="KYP51408.1"/>
    <property type="molecule type" value="Genomic_DNA"/>
</dbReference>
<accession>A0A151S9G6</accession>
<reference evidence="2" key="1">
    <citation type="journal article" date="2012" name="Nat. Biotechnol.">
        <title>Draft genome sequence of pigeonpea (Cajanus cajan), an orphan legume crop of resource-poor farmers.</title>
        <authorList>
            <person name="Varshney R.K."/>
            <person name="Chen W."/>
            <person name="Li Y."/>
            <person name="Bharti A.K."/>
            <person name="Saxena R.K."/>
            <person name="Schlueter J.A."/>
            <person name="Donoghue M.T."/>
            <person name="Azam S."/>
            <person name="Fan G."/>
            <person name="Whaley A.M."/>
            <person name="Farmer A.D."/>
            <person name="Sheridan J."/>
            <person name="Iwata A."/>
            <person name="Tuteja R."/>
            <person name="Penmetsa R.V."/>
            <person name="Wu W."/>
            <person name="Upadhyaya H.D."/>
            <person name="Yang S.P."/>
            <person name="Shah T."/>
            <person name="Saxena K.B."/>
            <person name="Michael T."/>
            <person name="McCombie W.R."/>
            <person name="Yang B."/>
            <person name="Zhang G."/>
            <person name="Yang H."/>
            <person name="Wang J."/>
            <person name="Spillane C."/>
            <person name="Cook D.R."/>
            <person name="May G.D."/>
            <person name="Xu X."/>
            <person name="Jackson S.A."/>
        </authorList>
    </citation>
    <scope>NUCLEOTIDE SEQUENCE [LARGE SCALE GENOMIC DNA]</scope>
</reference>
<dbReference type="Pfam" id="PF22936">
    <property type="entry name" value="Pol_BBD"/>
    <property type="match status" value="1"/>
</dbReference>
<feature type="domain" description="Retrovirus-related Pol polyprotein from transposon TNT 1-94-like beta-barrel" evidence="1">
    <location>
        <begin position="1"/>
        <end position="64"/>
    </location>
</feature>
<name>A0A151S9G6_CAJCA</name>
<protein>
    <recommendedName>
        <fullName evidence="1">Retrovirus-related Pol polyprotein from transposon TNT 1-94-like beta-barrel domain-containing protein</fullName>
    </recommendedName>
</protein>
<dbReference type="AlphaFoldDB" id="A0A151S9G6"/>
<evidence type="ECO:0000259" key="1">
    <source>
        <dbReference type="Pfam" id="PF22936"/>
    </source>
</evidence>
<dbReference type="InterPro" id="IPR054722">
    <property type="entry name" value="PolX-like_BBD"/>
</dbReference>
<proteinExistence type="predicted"/>
<dbReference type="Gramene" id="C.cajan_25966.t">
    <property type="protein sequence ID" value="C.cajan_25966.t.cds1"/>
    <property type="gene ID" value="C.cajan_25966"/>
</dbReference>
<gene>
    <name evidence="2" type="ORF">KK1_026689</name>
</gene>
<sequence>MTGIVSLLSNIRTIPHCSIGLPNGDCTLAIQCGDVRLTSLLLLTNVLYVSSLTCNLISISQILRSNNCMAVFNNSNCFLQDLQTRRTIGQGVGHEGVYVLCQSVSVNVTHGSSSFNLWH</sequence>